<reference evidence="3" key="1">
    <citation type="submission" date="2016-05" db="EMBL/GenBank/DDBJ databases">
        <title>Comparative genomics of biotechnologically important yeasts.</title>
        <authorList>
            <consortium name="DOE Joint Genome Institute"/>
            <person name="Riley R."/>
            <person name="Haridas S."/>
            <person name="Wolfe K.H."/>
            <person name="Lopes M.R."/>
            <person name="Hittinger C.T."/>
            <person name="Goker M."/>
            <person name="Salamov A."/>
            <person name="Wisecaver J."/>
            <person name="Long T.M."/>
            <person name="Aerts A.L."/>
            <person name="Barry K."/>
            <person name="Choi C."/>
            <person name="Clum A."/>
            <person name="Coughlan A.Y."/>
            <person name="Deshpande S."/>
            <person name="Douglass A.P."/>
            <person name="Hanson S.J."/>
            <person name="Klenk H.-P."/>
            <person name="Labutti K."/>
            <person name="Lapidus A."/>
            <person name="Lindquist E."/>
            <person name="Lipzen A."/>
            <person name="Meier-Kolthoff J.P."/>
            <person name="Ohm R.A."/>
            <person name="Otillar R.P."/>
            <person name="Pangilinan J."/>
            <person name="Peng Y."/>
            <person name="Rokas A."/>
            <person name="Rosa C.A."/>
            <person name="Scheuner C."/>
            <person name="Sibirny A.A."/>
            <person name="Slot J.C."/>
            <person name="Stielow J.B."/>
            <person name="Sun H."/>
            <person name="Kurtzman C.P."/>
            <person name="Blackwell M."/>
            <person name="Grigoriev I.V."/>
            <person name="Jeffries T.W."/>
        </authorList>
    </citation>
    <scope>NUCLEOTIDE SEQUENCE [LARGE SCALE GENOMIC DNA]</scope>
    <source>
        <strain evidence="3">DSM 1968</strain>
    </source>
</reference>
<keyword evidence="1" id="KW-0472">Membrane</keyword>
<proteinExistence type="predicted"/>
<dbReference type="AlphaFoldDB" id="A0A1D2VEZ1"/>
<evidence type="ECO:0000313" key="3">
    <source>
        <dbReference type="Proteomes" id="UP000095038"/>
    </source>
</evidence>
<dbReference type="GeneID" id="30962985"/>
<gene>
    <name evidence="2" type="ORF">ASCRUDRAFT_155623</name>
</gene>
<dbReference type="EMBL" id="KV454483">
    <property type="protein sequence ID" value="ODV60037.1"/>
    <property type="molecule type" value="Genomic_DNA"/>
</dbReference>
<accession>A0A1D2VEZ1</accession>
<dbReference type="RefSeq" id="XP_020046344.1">
    <property type="nucleotide sequence ID" value="XM_020189349.1"/>
</dbReference>
<keyword evidence="1" id="KW-0812">Transmembrane</keyword>
<protein>
    <submittedName>
        <fullName evidence="2">Uncharacterized protein</fullName>
    </submittedName>
</protein>
<name>A0A1D2VEZ1_9ASCO</name>
<feature type="transmembrane region" description="Helical" evidence="1">
    <location>
        <begin position="52"/>
        <end position="78"/>
    </location>
</feature>
<organism evidence="2 3">
    <name type="scientific">Ascoidea rubescens DSM 1968</name>
    <dbReference type="NCBI Taxonomy" id="1344418"/>
    <lineage>
        <taxon>Eukaryota</taxon>
        <taxon>Fungi</taxon>
        <taxon>Dikarya</taxon>
        <taxon>Ascomycota</taxon>
        <taxon>Saccharomycotina</taxon>
        <taxon>Saccharomycetes</taxon>
        <taxon>Ascoideaceae</taxon>
        <taxon>Ascoidea</taxon>
    </lineage>
</organism>
<keyword evidence="1" id="KW-1133">Transmembrane helix</keyword>
<keyword evidence="3" id="KW-1185">Reference proteome</keyword>
<feature type="transmembrane region" description="Helical" evidence="1">
    <location>
        <begin position="99"/>
        <end position="119"/>
    </location>
</feature>
<dbReference type="InParanoid" id="A0A1D2VEZ1"/>
<evidence type="ECO:0000256" key="1">
    <source>
        <dbReference type="SAM" id="Phobius"/>
    </source>
</evidence>
<evidence type="ECO:0000313" key="2">
    <source>
        <dbReference type="EMBL" id="ODV60037.1"/>
    </source>
</evidence>
<sequence>MCTQTRSAGSLFLYVSLISLFDLFPLSSSLCASSLGKNVIILLLYSPHFPYLPIYCISIVSYFTLPPLCFFSLLFQMLSIPELGNFTSLSFPSSNFHRFNYVLTLYFLFLHHFIAPALYSPLKFATSRSAISL</sequence>
<dbReference type="Proteomes" id="UP000095038">
    <property type="component" value="Unassembled WGS sequence"/>
</dbReference>